<feature type="domain" description="Amidohydrolase-related" evidence="3">
    <location>
        <begin position="276"/>
        <end position="428"/>
    </location>
</feature>
<dbReference type="Proteomes" id="UP000007797">
    <property type="component" value="Unassembled WGS sequence"/>
</dbReference>
<dbReference type="PANTHER" id="PTHR43383:SF2">
    <property type="entry name" value="AMIDOHYDROLASE 2 FAMILY PROTEIN"/>
    <property type="match status" value="1"/>
</dbReference>
<dbReference type="KEGG" id="dfa:DFA_09496"/>
<accession>F4Q7S7</accession>
<evidence type="ECO:0000256" key="1">
    <source>
        <dbReference type="SAM" id="Coils"/>
    </source>
</evidence>
<sequence length="429" mass="49419">MEANMNDHHLSSTNNNNSHNSSTNNNNNSNNVEVLNEQLYKYIQDIKCIDHHCHNILDEPGIFQLPLISSMCEANLEQDLNSLTFKRTLKELSQLLSTSTNNVEEIEKKREELGVEQLTSICFEKAKIEAIILDDAFEFKYNGKNLPMNDWQWHTKYTKVYRVIRVETVVEKCIVQAKKDGSCWDKFLNHVVKELTIENNGVDGPENHRQVIGYKSILAYRTGLKVDEWSLETVIQEYNTIQKELSPDVQTYRLMSKPLIDFFLQLTMKISAQHKPHPLPVQIHTGFGDSDVDLILANPLHLKPVIAAYPTVPITLLHCSYPYTREAAFLTWVYPNVYVDIGLAIPSLSIAGMRQALSSLLELAPIDKILYSSDSHHIPEIYYLASHWSRTLLYQLFIESINQQEINHQEATLFVDKIFRLNCLKLYNI</sequence>
<feature type="compositionally biased region" description="Low complexity" evidence="2">
    <location>
        <begin position="11"/>
        <end position="30"/>
    </location>
</feature>
<evidence type="ECO:0000256" key="2">
    <source>
        <dbReference type="SAM" id="MobiDB-lite"/>
    </source>
</evidence>
<feature type="region of interest" description="Disordered" evidence="2">
    <location>
        <begin position="1"/>
        <end position="30"/>
    </location>
</feature>
<dbReference type="GO" id="GO:0016787">
    <property type="term" value="F:hydrolase activity"/>
    <property type="evidence" value="ECO:0007669"/>
    <property type="project" value="InterPro"/>
</dbReference>
<dbReference type="EMBL" id="GL883025">
    <property type="protein sequence ID" value="EGG15827.1"/>
    <property type="molecule type" value="Genomic_DNA"/>
</dbReference>
<keyword evidence="1" id="KW-0175">Coiled coil</keyword>
<dbReference type="SUPFAM" id="SSF51556">
    <property type="entry name" value="Metallo-dependent hydrolases"/>
    <property type="match status" value="1"/>
</dbReference>
<dbReference type="InterPro" id="IPR032466">
    <property type="entry name" value="Metal_Hydrolase"/>
</dbReference>
<dbReference type="Gene3D" id="3.20.20.140">
    <property type="entry name" value="Metal-dependent hydrolases"/>
    <property type="match status" value="1"/>
</dbReference>
<dbReference type="Pfam" id="PF04909">
    <property type="entry name" value="Amidohydro_2"/>
    <property type="match status" value="1"/>
</dbReference>
<feature type="compositionally biased region" description="Basic and acidic residues" evidence="2">
    <location>
        <begin position="1"/>
        <end position="10"/>
    </location>
</feature>
<keyword evidence="5" id="KW-1185">Reference proteome</keyword>
<reference evidence="5" key="1">
    <citation type="journal article" date="2011" name="Genome Res.">
        <title>Phylogeny-wide analysis of social amoeba genomes highlights ancient origins for complex intercellular communication.</title>
        <authorList>
            <person name="Heidel A.J."/>
            <person name="Lawal H.M."/>
            <person name="Felder M."/>
            <person name="Schilde C."/>
            <person name="Helps N.R."/>
            <person name="Tunggal B."/>
            <person name="Rivero F."/>
            <person name="John U."/>
            <person name="Schleicher M."/>
            <person name="Eichinger L."/>
            <person name="Platzer M."/>
            <person name="Noegel A.A."/>
            <person name="Schaap P."/>
            <person name="Gloeckner G."/>
        </authorList>
    </citation>
    <scope>NUCLEOTIDE SEQUENCE [LARGE SCALE GENOMIC DNA]</scope>
    <source>
        <strain evidence="5">SH3</strain>
    </source>
</reference>
<evidence type="ECO:0000259" key="3">
    <source>
        <dbReference type="Pfam" id="PF04909"/>
    </source>
</evidence>
<dbReference type="AlphaFoldDB" id="F4Q7S7"/>
<dbReference type="InterPro" id="IPR006680">
    <property type="entry name" value="Amidohydro-rel"/>
</dbReference>
<protein>
    <submittedName>
        <fullName evidence="4">Amidohydrolase 2 family protein</fullName>
    </submittedName>
</protein>
<dbReference type="GeneID" id="14867994"/>
<feature type="coiled-coil region" evidence="1">
    <location>
        <begin position="89"/>
        <end position="116"/>
    </location>
</feature>
<dbReference type="RefSeq" id="XP_004352152.1">
    <property type="nucleotide sequence ID" value="XM_004352100.1"/>
</dbReference>
<dbReference type="PANTHER" id="PTHR43383">
    <property type="entry name" value="NODULIN 6"/>
    <property type="match status" value="1"/>
</dbReference>
<dbReference type="OMA" id="WVYPNVY"/>
<proteinExistence type="predicted"/>
<evidence type="ECO:0000313" key="5">
    <source>
        <dbReference type="Proteomes" id="UP000007797"/>
    </source>
</evidence>
<organism evidence="4 5">
    <name type="scientific">Cavenderia fasciculata</name>
    <name type="common">Slime mold</name>
    <name type="synonym">Dictyostelium fasciculatum</name>
    <dbReference type="NCBI Taxonomy" id="261658"/>
    <lineage>
        <taxon>Eukaryota</taxon>
        <taxon>Amoebozoa</taxon>
        <taxon>Evosea</taxon>
        <taxon>Eumycetozoa</taxon>
        <taxon>Dictyostelia</taxon>
        <taxon>Acytosteliales</taxon>
        <taxon>Cavenderiaceae</taxon>
        <taxon>Cavenderia</taxon>
    </lineage>
</organism>
<name>F4Q7S7_CACFS</name>
<dbReference type="STRING" id="1054147.F4Q7S7"/>
<gene>
    <name evidence="4" type="ORF">DFA_09496</name>
</gene>
<evidence type="ECO:0000313" key="4">
    <source>
        <dbReference type="EMBL" id="EGG15827.1"/>
    </source>
</evidence>
<dbReference type="OrthoDB" id="77835at2759"/>